<dbReference type="PANTHER" id="PTHR30319:SF1">
    <property type="entry name" value="TRANSCRIPTIONAL REPRESSOR PAAX"/>
    <property type="match status" value="1"/>
</dbReference>
<dbReference type="RefSeq" id="WP_386413709.1">
    <property type="nucleotide sequence ID" value="NZ_JBHSZO010000011.1"/>
</dbReference>
<accession>A0ABW2GC46</accession>
<dbReference type="Pfam" id="PF20803">
    <property type="entry name" value="PaaX_M"/>
    <property type="match status" value="1"/>
</dbReference>
<dbReference type="PIRSF" id="PIRSF020623">
    <property type="entry name" value="PaaX"/>
    <property type="match status" value="1"/>
</dbReference>
<dbReference type="InterPro" id="IPR036388">
    <property type="entry name" value="WH-like_DNA-bd_sf"/>
</dbReference>
<dbReference type="Gene3D" id="3.30.70.2650">
    <property type="match status" value="1"/>
</dbReference>
<dbReference type="Pfam" id="PF07848">
    <property type="entry name" value="PaaX"/>
    <property type="match status" value="1"/>
</dbReference>
<keyword evidence="5" id="KW-1185">Reference proteome</keyword>
<evidence type="ECO:0000259" key="1">
    <source>
        <dbReference type="Pfam" id="PF07848"/>
    </source>
</evidence>
<sequence length="269" mass="29726">MAEQRTPRSLIVTFYGAYGREAGGDEGLPVASLIRLLGAVGVDAPAVRSAVSRLKRRGFLVADGSRYRLSDSARVMLADGDRRIYERPALKDDGEWLLAVFSVPEQERGKRHLLRSRLARLGFGQASPGVWIAPSQVYEETRHTLLRLELTPYVELFRGLHEGFTPTVEAVARWWDLPSIAGLHRGFLASQEPVLARWSAKGTQGAREAYRDYLLAVDAYRQLPYADPGLPGSLLPDDWPGARSAEVFASLHARLRERGAAHAAELLTA</sequence>
<dbReference type="PANTHER" id="PTHR30319">
    <property type="entry name" value="PHENYLACETIC ACID REGULATOR-RELATED TRANSCRIPTIONAL REPRESSOR"/>
    <property type="match status" value="1"/>
</dbReference>
<evidence type="ECO:0000313" key="4">
    <source>
        <dbReference type="EMBL" id="MFC7218364.1"/>
    </source>
</evidence>
<evidence type="ECO:0000313" key="5">
    <source>
        <dbReference type="Proteomes" id="UP001596413"/>
    </source>
</evidence>
<dbReference type="Pfam" id="PF08223">
    <property type="entry name" value="PaaX_C"/>
    <property type="match status" value="1"/>
</dbReference>
<name>A0ABW2GC46_9ACTN</name>
<reference evidence="5" key="1">
    <citation type="journal article" date="2019" name="Int. J. Syst. Evol. Microbiol.">
        <title>The Global Catalogue of Microorganisms (GCM) 10K type strain sequencing project: providing services to taxonomists for standard genome sequencing and annotation.</title>
        <authorList>
            <consortium name="The Broad Institute Genomics Platform"/>
            <consortium name="The Broad Institute Genome Sequencing Center for Infectious Disease"/>
            <person name="Wu L."/>
            <person name="Ma J."/>
        </authorList>
    </citation>
    <scope>NUCLEOTIDE SEQUENCE [LARGE SCALE GENOMIC DNA]</scope>
    <source>
        <strain evidence="5">CGMCC 1.13681</strain>
    </source>
</reference>
<dbReference type="InterPro" id="IPR012906">
    <property type="entry name" value="PaaX-like_N"/>
</dbReference>
<comment type="caution">
    <text evidence="4">The sequence shown here is derived from an EMBL/GenBank/DDBJ whole genome shotgun (WGS) entry which is preliminary data.</text>
</comment>
<dbReference type="Proteomes" id="UP001596413">
    <property type="component" value="Unassembled WGS sequence"/>
</dbReference>
<organism evidence="4 5">
    <name type="scientific">Streptomyces polyrhachis</name>
    <dbReference type="NCBI Taxonomy" id="1282885"/>
    <lineage>
        <taxon>Bacteria</taxon>
        <taxon>Bacillati</taxon>
        <taxon>Actinomycetota</taxon>
        <taxon>Actinomycetes</taxon>
        <taxon>Kitasatosporales</taxon>
        <taxon>Streptomycetaceae</taxon>
        <taxon>Streptomyces</taxon>
    </lineage>
</organism>
<dbReference type="InterPro" id="IPR048846">
    <property type="entry name" value="PaaX-like_central"/>
</dbReference>
<dbReference type="InterPro" id="IPR013225">
    <property type="entry name" value="PaaX_C"/>
</dbReference>
<feature type="domain" description="Transcriptional repressor PaaX-like C-terminal" evidence="2">
    <location>
        <begin position="175"/>
        <end position="264"/>
    </location>
</feature>
<feature type="domain" description="Transcriptional repressor PaaX-like central Cas2-like" evidence="3">
    <location>
        <begin position="93"/>
        <end position="170"/>
    </location>
</feature>
<gene>
    <name evidence="4" type="ORF">ACFQLX_09310</name>
</gene>
<dbReference type="Gene3D" id="1.10.10.10">
    <property type="entry name" value="Winged helix-like DNA-binding domain superfamily/Winged helix DNA-binding domain"/>
    <property type="match status" value="1"/>
</dbReference>
<evidence type="ECO:0000259" key="3">
    <source>
        <dbReference type="Pfam" id="PF20803"/>
    </source>
</evidence>
<dbReference type="EMBL" id="JBHSZO010000011">
    <property type="protein sequence ID" value="MFC7218364.1"/>
    <property type="molecule type" value="Genomic_DNA"/>
</dbReference>
<dbReference type="InterPro" id="IPR011965">
    <property type="entry name" value="PaaX_trns_reg"/>
</dbReference>
<protein>
    <submittedName>
        <fullName evidence="4">PaaX family transcriptional regulator C-terminal domain-containing protein</fullName>
    </submittedName>
</protein>
<evidence type="ECO:0000259" key="2">
    <source>
        <dbReference type="Pfam" id="PF08223"/>
    </source>
</evidence>
<proteinExistence type="predicted"/>
<feature type="domain" description="Transcriptional repressor PaaX-like N-terminal" evidence="1">
    <location>
        <begin position="7"/>
        <end position="72"/>
    </location>
</feature>
<dbReference type="Gene3D" id="1.20.58.1460">
    <property type="match status" value="1"/>
</dbReference>